<name>Q2FTZ0_METHJ</name>
<evidence type="ECO:0008006" key="3">
    <source>
        <dbReference type="Google" id="ProtNLM"/>
    </source>
</evidence>
<organism evidence="1 2">
    <name type="scientific">Methanospirillum hungatei JF-1 (strain ATCC 27890 / DSM 864 / NBRC 100397 / JF-1)</name>
    <dbReference type="NCBI Taxonomy" id="323259"/>
    <lineage>
        <taxon>Archaea</taxon>
        <taxon>Methanobacteriati</taxon>
        <taxon>Methanobacteriota</taxon>
        <taxon>Stenosarchaea group</taxon>
        <taxon>Methanomicrobia</taxon>
        <taxon>Methanomicrobiales</taxon>
        <taxon>Methanospirillaceae</taxon>
        <taxon>Methanospirillum</taxon>
    </lineage>
</organism>
<dbReference type="InParanoid" id="Q2FTZ0"/>
<dbReference type="RefSeq" id="WP_011449673.1">
    <property type="nucleotide sequence ID" value="NC_007796.1"/>
</dbReference>
<dbReference type="SUPFAM" id="SSF81593">
    <property type="entry name" value="Nucleotidyltransferase substrate binding subunit/domain"/>
    <property type="match status" value="1"/>
</dbReference>
<accession>Q2FTZ0</accession>
<gene>
    <name evidence="1" type="ordered locus">Mhun_2722</name>
</gene>
<dbReference type="Gene3D" id="1.20.120.330">
    <property type="entry name" value="Nucleotidyltransferases domain 2"/>
    <property type="match status" value="1"/>
</dbReference>
<dbReference type="AlphaFoldDB" id="Q2FTZ0"/>
<reference evidence="2" key="1">
    <citation type="journal article" date="2016" name="Stand. Genomic Sci.">
        <title>Complete genome sequence of Methanospirillum hungatei type strain JF1.</title>
        <authorList>
            <person name="Gunsalus R.P."/>
            <person name="Cook L.E."/>
            <person name="Crable B."/>
            <person name="Rohlin L."/>
            <person name="McDonald E."/>
            <person name="Mouttaki H."/>
            <person name="Sieber J.R."/>
            <person name="Poweleit N."/>
            <person name="Zhou H."/>
            <person name="Lapidus A.L."/>
            <person name="Daligault H.E."/>
            <person name="Land M."/>
            <person name="Gilna P."/>
            <person name="Ivanova N."/>
            <person name="Kyrpides N."/>
            <person name="Culley D.E."/>
            <person name="McInerney M.J."/>
        </authorList>
    </citation>
    <scope>NUCLEOTIDE SEQUENCE [LARGE SCALE GENOMIC DNA]</scope>
    <source>
        <strain evidence="2">ATCC 27890 / DSM 864 / NBRC 100397 / JF-1</strain>
    </source>
</reference>
<dbReference type="EMBL" id="CP000254">
    <property type="protein sequence ID" value="ABD42417.1"/>
    <property type="molecule type" value="Genomic_DNA"/>
</dbReference>
<protein>
    <recommendedName>
        <fullName evidence="3">DUF86 domain-containing protein</fullName>
    </recommendedName>
</protein>
<sequence>MNQTDALDLLIQTDTYLQESKEWLLHSYQICSGIGKKSAYSIEEMDAFEALSSRFARSSDILIQQMFRTIGVVELEPGGSVLDRINRAEKMGYIESAHDVRTIREIRNTIVHEYQHSEIIQLFHDLLDTTPILLESIESTHAYIARYQEK</sequence>
<dbReference type="HOGENOM" id="CLU_142848_0_0_2"/>
<dbReference type="KEGG" id="mhu:Mhun_2722"/>
<dbReference type="GeneID" id="3925130"/>
<dbReference type="STRING" id="323259.Mhun_2722"/>
<dbReference type="Proteomes" id="UP000001941">
    <property type="component" value="Chromosome"/>
</dbReference>
<evidence type="ECO:0000313" key="2">
    <source>
        <dbReference type="Proteomes" id="UP000001941"/>
    </source>
</evidence>
<proteinExistence type="predicted"/>
<dbReference type="OrthoDB" id="116746at2157"/>
<dbReference type="EnsemblBacteria" id="ABD42417">
    <property type="protein sequence ID" value="ABD42417"/>
    <property type="gene ID" value="Mhun_2722"/>
</dbReference>
<keyword evidence="2" id="KW-1185">Reference proteome</keyword>
<evidence type="ECO:0000313" key="1">
    <source>
        <dbReference type="EMBL" id="ABD42417.1"/>
    </source>
</evidence>